<protein>
    <submittedName>
        <fullName evidence="1">Uncharacterized protein</fullName>
    </submittedName>
</protein>
<evidence type="ECO:0000313" key="1">
    <source>
        <dbReference type="EMBL" id="OQA61737.1"/>
    </source>
</evidence>
<gene>
    <name evidence="1" type="ORF">BWY41_00031</name>
</gene>
<comment type="caution">
    <text evidence="1">The sequence shown here is derived from an EMBL/GenBank/DDBJ whole genome shotgun (WGS) entry which is preliminary data.</text>
</comment>
<sequence>MKIKLEKFEEIEEKLSPGPWDGFAALLEEDCPVLYLYSKFEWVDPEEEQTNKRASSLDLKYIPKMRESFRELIQLVKKQNDKIDKLLAIINENPELNGENIRKNNLKNFRSA</sequence>
<dbReference type="AlphaFoldDB" id="A0A1V5T4R1"/>
<dbReference type="EMBL" id="MWBQ01000009">
    <property type="protein sequence ID" value="OQA61737.1"/>
    <property type="molecule type" value="Genomic_DNA"/>
</dbReference>
<reference evidence="1" key="1">
    <citation type="submission" date="2017-02" db="EMBL/GenBank/DDBJ databases">
        <title>Delving into the versatile metabolic prowess of the omnipresent phylum Bacteroidetes.</title>
        <authorList>
            <person name="Nobu M.K."/>
            <person name="Mei R."/>
            <person name="Narihiro T."/>
            <person name="Kuroda K."/>
            <person name="Liu W.-T."/>
        </authorList>
    </citation>
    <scope>NUCLEOTIDE SEQUENCE</scope>
    <source>
        <strain evidence="1">ADurb.Bin276</strain>
    </source>
</reference>
<organism evidence="1">
    <name type="scientific">Candidatus Atribacter allofermentans</name>
    <dbReference type="NCBI Taxonomy" id="1852833"/>
    <lineage>
        <taxon>Bacteria</taxon>
        <taxon>Pseudomonadati</taxon>
        <taxon>Atribacterota</taxon>
        <taxon>Atribacteria</taxon>
        <taxon>Atribacterales</taxon>
        <taxon>Atribacteraceae</taxon>
        <taxon>Atribacter</taxon>
    </lineage>
</organism>
<name>A0A1V5T4R1_9BACT</name>
<dbReference type="Proteomes" id="UP000485569">
    <property type="component" value="Unassembled WGS sequence"/>
</dbReference>
<accession>A0A1V5T4R1</accession>
<proteinExistence type="predicted"/>